<evidence type="ECO:0000256" key="1">
    <source>
        <dbReference type="SAM" id="MobiDB-lite"/>
    </source>
</evidence>
<feature type="compositionally biased region" description="Low complexity" evidence="1">
    <location>
        <begin position="21"/>
        <end position="37"/>
    </location>
</feature>
<dbReference type="EMBL" id="PZQS01000002">
    <property type="protein sequence ID" value="PVD35550.1"/>
    <property type="molecule type" value="Genomic_DNA"/>
</dbReference>
<keyword evidence="3" id="KW-1185">Reference proteome</keyword>
<reference evidence="2 3" key="1">
    <citation type="submission" date="2018-04" db="EMBL/GenBank/DDBJ databases">
        <title>The genome of golden apple snail Pomacea canaliculata provides insight into stress tolerance and invasive adaptation.</title>
        <authorList>
            <person name="Liu C."/>
            <person name="Liu B."/>
            <person name="Ren Y."/>
            <person name="Zhang Y."/>
            <person name="Wang H."/>
            <person name="Li S."/>
            <person name="Jiang F."/>
            <person name="Yin L."/>
            <person name="Zhang G."/>
            <person name="Qian W."/>
            <person name="Fan W."/>
        </authorList>
    </citation>
    <scope>NUCLEOTIDE SEQUENCE [LARGE SCALE GENOMIC DNA]</scope>
    <source>
        <strain evidence="2">SZHN2017</strain>
        <tissue evidence="2">Muscle</tissue>
    </source>
</reference>
<evidence type="ECO:0000313" key="3">
    <source>
        <dbReference type="Proteomes" id="UP000245119"/>
    </source>
</evidence>
<comment type="caution">
    <text evidence="2">The sequence shown here is derived from an EMBL/GenBank/DDBJ whole genome shotgun (WGS) entry which is preliminary data.</text>
</comment>
<accession>A0A2T7PQ79</accession>
<feature type="compositionally biased region" description="Pro residues" evidence="1">
    <location>
        <begin position="83"/>
        <end position="95"/>
    </location>
</feature>
<feature type="compositionally biased region" description="Low complexity" evidence="1">
    <location>
        <begin position="147"/>
        <end position="163"/>
    </location>
</feature>
<name>A0A2T7PQ79_POMCA</name>
<proteinExistence type="predicted"/>
<protein>
    <submittedName>
        <fullName evidence="2">Uncharacterized protein</fullName>
    </submittedName>
</protein>
<feature type="compositionally biased region" description="Polar residues" evidence="1">
    <location>
        <begin position="38"/>
        <end position="49"/>
    </location>
</feature>
<feature type="compositionally biased region" description="Pro residues" evidence="1">
    <location>
        <begin position="10"/>
        <end position="20"/>
    </location>
</feature>
<feature type="region of interest" description="Disordered" evidence="1">
    <location>
        <begin position="1"/>
        <end position="191"/>
    </location>
</feature>
<dbReference type="AlphaFoldDB" id="A0A2T7PQ79"/>
<feature type="compositionally biased region" description="Polar residues" evidence="1">
    <location>
        <begin position="107"/>
        <end position="128"/>
    </location>
</feature>
<sequence>MFHSRRQPQLRPPTSSPPPVATMTVTSPPPSVSKTAVQSYSSSVQTPNKSPKVTPTPAPTANPFAPSAPRAVTPVSPGFCLPLPVPQPTSSPPPVATMAVTSPPPSVSKTAVQSYSSTVQTPNKSPKVTPTPVSPGCCLPFPVRRAQSVVSLSSTTPQSSSSPPNMGVSNDPSPSPSSGARSPLEEEQKCSAFKRKKKHKCVII</sequence>
<dbReference type="Proteomes" id="UP000245119">
    <property type="component" value="Linkage Group LG2"/>
</dbReference>
<gene>
    <name evidence="2" type="ORF">C0Q70_02513</name>
</gene>
<organism evidence="2 3">
    <name type="scientific">Pomacea canaliculata</name>
    <name type="common">Golden apple snail</name>
    <dbReference type="NCBI Taxonomy" id="400727"/>
    <lineage>
        <taxon>Eukaryota</taxon>
        <taxon>Metazoa</taxon>
        <taxon>Spiralia</taxon>
        <taxon>Lophotrochozoa</taxon>
        <taxon>Mollusca</taxon>
        <taxon>Gastropoda</taxon>
        <taxon>Caenogastropoda</taxon>
        <taxon>Architaenioglossa</taxon>
        <taxon>Ampullarioidea</taxon>
        <taxon>Ampullariidae</taxon>
        <taxon>Pomacea</taxon>
    </lineage>
</organism>
<evidence type="ECO:0000313" key="2">
    <source>
        <dbReference type="EMBL" id="PVD35550.1"/>
    </source>
</evidence>